<dbReference type="PANTHER" id="PTHR31912:SF34">
    <property type="entry name" value="NOTOCHORD-RELATED PROTEIN"/>
    <property type="match status" value="1"/>
</dbReference>
<dbReference type="OrthoDB" id="5975680at2759"/>
<dbReference type="PROSITE" id="PS00028">
    <property type="entry name" value="ZINC_FINGER_C2H2_1"/>
    <property type="match status" value="1"/>
</dbReference>
<dbReference type="EMBL" id="CACRXK020002851">
    <property type="protein sequence ID" value="CAB3996349.1"/>
    <property type="molecule type" value="Genomic_DNA"/>
</dbReference>
<dbReference type="Gene3D" id="3.30.160.60">
    <property type="entry name" value="Classic Zinc Finger"/>
    <property type="match status" value="1"/>
</dbReference>
<dbReference type="PANTHER" id="PTHR31912">
    <property type="entry name" value="IP13529P"/>
    <property type="match status" value="1"/>
</dbReference>
<keyword evidence="2" id="KW-1185">Reference proteome</keyword>
<evidence type="ECO:0000313" key="1">
    <source>
        <dbReference type="EMBL" id="CAB3996349.1"/>
    </source>
</evidence>
<accession>A0A6S7H145</accession>
<organism evidence="1 2">
    <name type="scientific">Paramuricea clavata</name>
    <name type="common">Red gorgonian</name>
    <name type="synonym">Violescent sea-whip</name>
    <dbReference type="NCBI Taxonomy" id="317549"/>
    <lineage>
        <taxon>Eukaryota</taxon>
        <taxon>Metazoa</taxon>
        <taxon>Cnidaria</taxon>
        <taxon>Anthozoa</taxon>
        <taxon>Octocorallia</taxon>
        <taxon>Malacalcyonacea</taxon>
        <taxon>Plexauridae</taxon>
        <taxon>Paramuricea</taxon>
    </lineage>
</organism>
<gene>
    <name evidence="1" type="ORF">PACLA_8A071719</name>
</gene>
<evidence type="ECO:0000313" key="2">
    <source>
        <dbReference type="Proteomes" id="UP001152795"/>
    </source>
</evidence>
<name>A0A6S7H145_PARCT</name>
<reference evidence="1" key="1">
    <citation type="submission" date="2020-04" db="EMBL/GenBank/DDBJ databases">
        <authorList>
            <person name="Alioto T."/>
            <person name="Alioto T."/>
            <person name="Gomez Garrido J."/>
        </authorList>
    </citation>
    <scope>NUCLEOTIDE SEQUENCE</scope>
    <source>
        <strain evidence="1">A484AB</strain>
    </source>
</reference>
<dbReference type="AlphaFoldDB" id="A0A6S7H145"/>
<dbReference type="Proteomes" id="UP001152795">
    <property type="component" value="Unassembled WGS sequence"/>
</dbReference>
<proteinExistence type="predicted"/>
<protein>
    <submittedName>
        <fullName evidence="1">Uncharacterized protein LOC110055849</fullName>
    </submittedName>
</protein>
<sequence>MPYNCSVCGSFLARSIKELFRHIGAQHRNDPNFHCLCGINGCTLTFRKYFTWRKHIKRIHTNVENIDDANIGGAGDANAFNNNDLPDEDAGHQQLGDQIPRNQIKKSGALYLLNLQEVCRLPKATVDSVVANTRTIIEEVVSNLQGQVEKCVQDNDIDVHAVTGLENLLSTENSVINVFENLDTDKKRVTYYKENFGLKEPRRIKYLAQLEKEEGHNFNVNGEIRNFRGTIAYVSGDNLGSNFMGGYKESASAHRNCRQCMGSEEDYKCKFHEKEFVLRTRQDHDAQCQQVESYGEHFSKTYGINRRSILTQSVYYHVADGLPPDAMHDILEGVLQYEVKEMLKVFIKVERYFTLDILNDRISKYDFGYYNDKNKPTLITEAKFASKDNSLRQNASQMWCLGLHLPLLIGDKVPEDNEFWQLFIKLLDIMAVCFSPAVSQDQLAYLQILIEEHHKEFCRIYPDCSVIPKMHYMIHMPRAMLRFGPLIRSWCMTYEAKHHYVKKLSAVIGNFTNIPYTLSMRHQQWICYQLQSTGSNESTFLDRGVDIGPGQTVHSGDLHSFELVQQELDWIDRETALK</sequence>
<dbReference type="SMART" id="SM00355">
    <property type="entry name" value="ZnF_C2H2"/>
    <property type="match status" value="2"/>
</dbReference>
<feature type="non-terminal residue" evidence="1">
    <location>
        <position position="1"/>
    </location>
</feature>
<dbReference type="InterPro" id="IPR013087">
    <property type="entry name" value="Znf_C2H2_type"/>
</dbReference>
<comment type="caution">
    <text evidence="1">The sequence shown here is derived from an EMBL/GenBank/DDBJ whole genome shotgun (WGS) entry which is preliminary data.</text>
</comment>